<organism evidence="1">
    <name type="scientific">Trypanosoma vivax (strain Y486)</name>
    <dbReference type="NCBI Taxonomy" id="1055687"/>
    <lineage>
        <taxon>Eukaryota</taxon>
        <taxon>Discoba</taxon>
        <taxon>Euglenozoa</taxon>
        <taxon>Kinetoplastea</taxon>
        <taxon>Metakinetoplastina</taxon>
        <taxon>Trypanosomatida</taxon>
        <taxon>Trypanosomatidae</taxon>
        <taxon>Trypanosoma</taxon>
        <taxon>Duttonella</taxon>
    </lineage>
</organism>
<sequence length="122" mass="13994">MLLATSRLSLRRVLILTPFSHQLLALPKVKSLQEIMAAVVPKVGEGDRKQEIEAILQRLPAHCDAVRRASLQARRAARYYRSRYRRGMEAQKRLSALREASDEELHRWAIGKCIAVRDPLRP</sequence>
<proteinExistence type="predicted"/>
<evidence type="ECO:0000313" key="1">
    <source>
        <dbReference type="EMBL" id="CCC48175.1"/>
    </source>
</evidence>
<dbReference type="OMA" id="VKKDMLH"/>
<gene>
    <name evidence="1" type="ORF">TVY486_0503760</name>
</gene>
<name>G0TW59_TRYVY</name>
<accession>G0TW59</accession>
<protein>
    <submittedName>
        <fullName evidence="1">Uncharacterized protein</fullName>
    </submittedName>
</protein>
<reference evidence="1" key="1">
    <citation type="journal article" date="2012" name="Proc. Natl. Acad. Sci. U.S.A.">
        <title>Antigenic diversity is generated by distinct evolutionary mechanisms in African trypanosome species.</title>
        <authorList>
            <person name="Jackson A.P."/>
            <person name="Berry A."/>
            <person name="Aslett M."/>
            <person name="Allison H.C."/>
            <person name="Burton P."/>
            <person name="Vavrova-Anderson J."/>
            <person name="Brown R."/>
            <person name="Browne H."/>
            <person name="Corton N."/>
            <person name="Hauser H."/>
            <person name="Gamble J."/>
            <person name="Gilderthorp R."/>
            <person name="Marcello L."/>
            <person name="McQuillan J."/>
            <person name="Otto T.D."/>
            <person name="Quail M.A."/>
            <person name="Sanders M.J."/>
            <person name="van Tonder A."/>
            <person name="Ginger M.L."/>
            <person name="Field M.C."/>
            <person name="Barry J.D."/>
            <person name="Hertz-Fowler C."/>
            <person name="Berriman M."/>
        </authorList>
    </citation>
    <scope>NUCLEOTIDE SEQUENCE</scope>
    <source>
        <strain evidence="1">Y486</strain>
    </source>
</reference>
<dbReference type="VEuPathDB" id="TriTrypDB:TvY486_0503760"/>
<dbReference type="EMBL" id="HE573021">
    <property type="protein sequence ID" value="CCC48175.1"/>
    <property type="molecule type" value="Genomic_DNA"/>
</dbReference>
<dbReference type="AlphaFoldDB" id="G0TW59"/>